<evidence type="ECO:0000313" key="1">
    <source>
        <dbReference type="EMBL" id="KAF5591867.1"/>
    </source>
</evidence>
<reference evidence="1 2" key="1">
    <citation type="submission" date="2020-05" db="EMBL/GenBank/DDBJ databases">
        <title>Identification and distribution of gene clusters putatively required for synthesis of sphingolipid metabolism inhibitors in phylogenetically diverse species of the filamentous fungus Fusarium.</title>
        <authorList>
            <person name="Kim H.-S."/>
            <person name="Busman M."/>
            <person name="Brown D.W."/>
            <person name="Divon H."/>
            <person name="Uhlig S."/>
            <person name="Proctor R.H."/>
        </authorList>
    </citation>
    <scope>NUCLEOTIDE SEQUENCE [LARGE SCALE GENOMIC DNA]</scope>
    <source>
        <strain evidence="1 2">NRRL 36939</strain>
    </source>
</reference>
<protein>
    <recommendedName>
        <fullName evidence="3">F-box domain-containing protein</fullName>
    </recommendedName>
</protein>
<dbReference type="EMBL" id="JAAOAS010000127">
    <property type="protein sequence ID" value="KAF5591867.1"/>
    <property type="molecule type" value="Genomic_DNA"/>
</dbReference>
<sequence>MDLFSPLLSRQLRFYTQFLASWTTIKSCPASAVGLSGLPDELLITIIHNIYEGNDKPSLFAFFALRQVSQRFRRLTQDKAFDSHLFSDRDCCVQCISFSRIQTPRQNAPATTTNFDLPLTKEKHCFGYKAEMRGICLQGLNDFVRKGKICSTCQKWQNIRKTDGSSLKCKFAPRHSDWKKCTSCGVSHPSSCFSAGEDRCIARSGYIRLCEHKILYLSYVQSFISGPQSSFKKSQKVKIMSCEDPSHYSSCSNDSEGPKAEIITYATGGGLLLLTFTGNSDPDLVSDQGNGDILYGMNHETRTMILPRWAIYEAIRSVREKGGKHFAPQAVSGVLPELSALNLEDISTDASSQDNPVKVIHPKGLSLVPTSVPMLNTLASRFATSEVYASGGRPWKGNSNR</sequence>
<dbReference type="OrthoDB" id="5101722at2759"/>
<gene>
    <name evidence="1" type="ORF">FPCIR_5935</name>
</gene>
<name>A0A8H5P853_9HYPO</name>
<proteinExistence type="predicted"/>
<evidence type="ECO:0000313" key="2">
    <source>
        <dbReference type="Proteomes" id="UP000546213"/>
    </source>
</evidence>
<dbReference type="AlphaFoldDB" id="A0A8H5P853"/>
<comment type="caution">
    <text evidence="1">The sequence shown here is derived from an EMBL/GenBank/DDBJ whole genome shotgun (WGS) entry which is preliminary data.</text>
</comment>
<organism evidence="1 2">
    <name type="scientific">Fusarium pseudocircinatum</name>
    <dbReference type="NCBI Taxonomy" id="56676"/>
    <lineage>
        <taxon>Eukaryota</taxon>
        <taxon>Fungi</taxon>
        <taxon>Dikarya</taxon>
        <taxon>Ascomycota</taxon>
        <taxon>Pezizomycotina</taxon>
        <taxon>Sordariomycetes</taxon>
        <taxon>Hypocreomycetidae</taxon>
        <taxon>Hypocreales</taxon>
        <taxon>Nectriaceae</taxon>
        <taxon>Fusarium</taxon>
        <taxon>Fusarium fujikuroi species complex</taxon>
    </lineage>
</organism>
<accession>A0A8H5P853</accession>
<evidence type="ECO:0008006" key="3">
    <source>
        <dbReference type="Google" id="ProtNLM"/>
    </source>
</evidence>
<dbReference type="Proteomes" id="UP000546213">
    <property type="component" value="Unassembled WGS sequence"/>
</dbReference>
<keyword evidence="2" id="KW-1185">Reference proteome</keyword>